<proteinExistence type="predicted"/>
<name>A0A6A6T5B8_9PLEO</name>
<evidence type="ECO:0000313" key="1">
    <source>
        <dbReference type="EMBL" id="KAF2655056.1"/>
    </source>
</evidence>
<reference evidence="1" key="1">
    <citation type="journal article" date="2020" name="Stud. Mycol.">
        <title>101 Dothideomycetes genomes: a test case for predicting lifestyles and emergence of pathogens.</title>
        <authorList>
            <person name="Haridas S."/>
            <person name="Albert R."/>
            <person name="Binder M."/>
            <person name="Bloem J."/>
            <person name="Labutti K."/>
            <person name="Salamov A."/>
            <person name="Andreopoulos B."/>
            <person name="Baker S."/>
            <person name="Barry K."/>
            <person name="Bills G."/>
            <person name="Bluhm B."/>
            <person name="Cannon C."/>
            <person name="Castanera R."/>
            <person name="Culley D."/>
            <person name="Daum C."/>
            <person name="Ezra D."/>
            <person name="Gonzalez J."/>
            <person name="Henrissat B."/>
            <person name="Kuo A."/>
            <person name="Liang C."/>
            <person name="Lipzen A."/>
            <person name="Lutzoni F."/>
            <person name="Magnuson J."/>
            <person name="Mondo S."/>
            <person name="Nolan M."/>
            <person name="Ohm R."/>
            <person name="Pangilinan J."/>
            <person name="Park H.-J."/>
            <person name="Ramirez L."/>
            <person name="Alfaro M."/>
            <person name="Sun H."/>
            <person name="Tritt A."/>
            <person name="Yoshinaga Y."/>
            <person name="Zwiers L.-H."/>
            <person name="Turgeon B."/>
            <person name="Goodwin S."/>
            <person name="Spatafora J."/>
            <person name="Crous P."/>
            <person name="Grigoriev I."/>
        </authorList>
    </citation>
    <scope>NUCLEOTIDE SEQUENCE</scope>
    <source>
        <strain evidence="1">CBS 122681</strain>
    </source>
</reference>
<dbReference type="EMBL" id="MU004354">
    <property type="protein sequence ID" value="KAF2655056.1"/>
    <property type="molecule type" value="Genomic_DNA"/>
</dbReference>
<accession>A0A6A6T5B8</accession>
<organism evidence="1 2">
    <name type="scientific">Lophiostoma macrostomum CBS 122681</name>
    <dbReference type="NCBI Taxonomy" id="1314788"/>
    <lineage>
        <taxon>Eukaryota</taxon>
        <taxon>Fungi</taxon>
        <taxon>Dikarya</taxon>
        <taxon>Ascomycota</taxon>
        <taxon>Pezizomycotina</taxon>
        <taxon>Dothideomycetes</taxon>
        <taxon>Pleosporomycetidae</taxon>
        <taxon>Pleosporales</taxon>
        <taxon>Lophiostomataceae</taxon>
        <taxon>Lophiostoma</taxon>
    </lineage>
</organism>
<gene>
    <name evidence="1" type="ORF">K491DRAFT_693209</name>
</gene>
<sequence>MHQCGQWLLAQNKGRSEDLKKVFQRSKKQGLANTSYATLQSTLSDSTYSPPSPTAAGISSIHIPPISISLPSPSVRHVDVVIKNPFLACLIPRRNTASTIFILCKHSEPCLCFGEAEMSIDDFDVCEGRAMSVEVRPRGYTICSCFCWEEEEGGVPLVVSTGLLGFGGVDIVSDEWKGLADVQGLKSKSQFLYSAAGLKFATWGISMHCNCLDSEVDFDLNKSRLIMGRYRRETIYTR</sequence>
<dbReference type="AlphaFoldDB" id="A0A6A6T5B8"/>
<keyword evidence="2" id="KW-1185">Reference proteome</keyword>
<dbReference type="Proteomes" id="UP000799324">
    <property type="component" value="Unassembled WGS sequence"/>
</dbReference>
<protein>
    <submittedName>
        <fullName evidence="1">Uncharacterized protein</fullName>
    </submittedName>
</protein>
<evidence type="ECO:0000313" key="2">
    <source>
        <dbReference type="Proteomes" id="UP000799324"/>
    </source>
</evidence>